<dbReference type="SMART" id="SM00219">
    <property type="entry name" value="TyrKc"/>
    <property type="match status" value="1"/>
</dbReference>
<protein>
    <recommendedName>
        <fullName evidence="1">Protein kinase domain-containing protein</fullName>
    </recommendedName>
</protein>
<dbReference type="PROSITE" id="PS50011">
    <property type="entry name" value="PROTEIN_KINASE_DOM"/>
    <property type="match status" value="1"/>
</dbReference>
<gene>
    <name evidence="2" type="ORF">KQX54_020968</name>
</gene>
<dbReference type="Proteomes" id="UP000826195">
    <property type="component" value="Unassembled WGS sequence"/>
</dbReference>
<dbReference type="CDD" id="cd00192">
    <property type="entry name" value="PTKc"/>
    <property type="match status" value="1"/>
</dbReference>
<dbReference type="GO" id="GO:0005524">
    <property type="term" value="F:ATP binding"/>
    <property type="evidence" value="ECO:0007669"/>
    <property type="project" value="InterPro"/>
</dbReference>
<accession>A0AAV7IEM1</accession>
<dbReference type="GO" id="GO:0005886">
    <property type="term" value="C:plasma membrane"/>
    <property type="evidence" value="ECO:0007669"/>
    <property type="project" value="TreeGrafter"/>
</dbReference>
<dbReference type="PANTHER" id="PTHR24416">
    <property type="entry name" value="TYROSINE-PROTEIN KINASE RECEPTOR"/>
    <property type="match status" value="1"/>
</dbReference>
<dbReference type="AlphaFoldDB" id="A0AAV7IEM1"/>
<dbReference type="GO" id="GO:0043235">
    <property type="term" value="C:receptor complex"/>
    <property type="evidence" value="ECO:0007669"/>
    <property type="project" value="TreeGrafter"/>
</dbReference>
<proteinExistence type="predicted"/>
<sequence length="595" mass="66539">MTVDQKNTISCPEESIFYTTTTTTTDDNLFNIVLPENSLLSDVPELQIRPSCTYEIQVFANPRANANSNAAKINITVPNCIGKLCNCDEASKLLPSVEVNASIADSKSILISWSTIHQLLNASDISSFIVGYSIPILISKNGIPVYNLTKLTSAPSNARSYIWHTESSVNSIFDKEMKIFVAAEDIHGCRGRMSDYIIKTNAQPLLMSITYSNQTTETITDGYEISYDRIKISSELGKGQFGKVYLGYLDFVTNNNNNNEGEENGFPVAVKMMNPGNVDDKTAARRQLVYEIGTMKRAGSHPHLVKLIGCCTKLENPICIILEYVEGGDLLGYLHQLRDSLNKKLTSTHSTSELCSNENCSNGNCKHSKQSGSLITDSFSISSLATNSITPEDNNNHSYTPNVTYENSVKKNIHHSTTGGTVDNYRFINFAMDIARGMEYLEQKYIVHRDLAARNILISDFGLSRDGIYVIGQSGNGVRRLPVRWMAPEALRDRAFTFKSDVWSYGVVLWEILTLGAFPYAEIQDDKLLQYIVMNNCRLKCPDNISPEFYYFLQSCWSTEPSKRPNFHQISHQLTVFSADFSTSIYNPSYNIVTL</sequence>
<dbReference type="InterPro" id="IPR001245">
    <property type="entry name" value="Ser-Thr/Tyr_kinase_cat_dom"/>
</dbReference>
<dbReference type="EMBL" id="JAHXZJ010001864">
    <property type="protein sequence ID" value="KAH0550846.1"/>
    <property type="molecule type" value="Genomic_DNA"/>
</dbReference>
<dbReference type="PROSITE" id="PS00109">
    <property type="entry name" value="PROTEIN_KINASE_TYR"/>
    <property type="match status" value="1"/>
</dbReference>
<dbReference type="InterPro" id="IPR000719">
    <property type="entry name" value="Prot_kinase_dom"/>
</dbReference>
<dbReference type="SUPFAM" id="SSF56112">
    <property type="entry name" value="Protein kinase-like (PK-like)"/>
    <property type="match status" value="1"/>
</dbReference>
<keyword evidence="3" id="KW-1185">Reference proteome</keyword>
<dbReference type="Gene3D" id="3.30.200.20">
    <property type="entry name" value="Phosphorylase Kinase, domain 1"/>
    <property type="match status" value="1"/>
</dbReference>
<dbReference type="InterPro" id="IPR020635">
    <property type="entry name" value="Tyr_kinase_cat_dom"/>
</dbReference>
<reference evidence="2 3" key="1">
    <citation type="journal article" date="2021" name="J. Hered.">
        <title>A chromosome-level genome assembly of the parasitoid wasp, Cotesia glomerata (Hymenoptera: Braconidae).</title>
        <authorList>
            <person name="Pinto B.J."/>
            <person name="Weis J.J."/>
            <person name="Gamble T."/>
            <person name="Ode P.J."/>
            <person name="Paul R."/>
            <person name="Zaspel J.M."/>
        </authorList>
    </citation>
    <scope>NUCLEOTIDE SEQUENCE [LARGE SCALE GENOMIC DNA]</scope>
    <source>
        <strain evidence="2">CgM1</strain>
    </source>
</reference>
<organism evidence="2 3">
    <name type="scientific">Cotesia glomerata</name>
    <name type="common">Lepidopteran parasitic wasp</name>
    <name type="synonym">Apanteles glomeratus</name>
    <dbReference type="NCBI Taxonomy" id="32391"/>
    <lineage>
        <taxon>Eukaryota</taxon>
        <taxon>Metazoa</taxon>
        <taxon>Ecdysozoa</taxon>
        <taxon>Arthropoda</taxon>
        <taxon>Hexapoda</taxon>
        <taxon>Insecta</taxon>
        <taxon>Pterygota</taxon>
        <taxon>Neoptera</taxon>
        <taxon>Endopterygota</taxon>
        <taxon>Hymenoptera</taxon>
        <taxon>Apocrita</taxon>
        <taxon>Ichneumonoidea</taxon>
        <taxon>Braconidae</taxon>
        <taxon>Microgastrinae</taxon>
        <taxon>Cotesia</taxon>
    </lineage>
</organism>
<dbReference type="Gene3D" id="1.10.510.10">
    <property type="entry name" value="Transferase(Phosphotransferase) domain 1"/>
    <property type="match status" value="1"/>
</dbReference>
<comment type="caution">
    <text evidence="2">The sequence shown here is derived from an EMBL/GenBank/DDBJ whole genome shotgun (WGS) entry which is preliminary data.</text>
</comment>
<dbReference type="GO" id="GO:0004714">
    <property type="term" value="F:transmembrane receptor protein tyrosine kinase activity"/>
    <property type="evidence" value="ECO:0007669"/>
    <property type="project" value="TreeGrafter"/>
</dbReference>
<evidence type="ECO:0000313" key="3">
    <source>
        <dbReference type="Proteomes" id="UP000826195"/>
    </source>
</evidence>
<dbReference type="GO" id="GO:0007169">
    <property type="term" value="P:cell surface receptor protein tyrosine kinase signaling pathway"/>
    <property type="evidence" value="ECO:0007669"/>
    <property type="project" value="TreeGrafter"/>
</dbReference>
<name>A0AAV7IEM1_COTGL</name>
<dbReference type="PANTHER" id="PTHR24416:SF611">
    <property type="entry name" value="TYROSINE-PROTEIN KINASE TRANSMEMBRANE RECEPTOR ROR"/>
    <property type="match status" value="1"/>
</dbReference>
<feature type="domain" description="Protein kinase" evidence="1">
    <location>
        <begin position="230"/>
        <end position="575"/>
    </location>
</feature>
<dbReference type="InterPro" id="IPR050122">
    <property type="entry name" value="RTK"/>
</dbReference>
<evidence type="ECO:0000313" key="2">
    <source>
        <dbReference type="EMBL" id="KAH0550846.1"/>
    </source>
</evidence>
<dbReference type="Pfam" id="PF07714">
    <property type="entry name" value="PK_Tyr_Ser-Thr"/>
    <property type="match status" value="1"/>
</dbReference>
<evidence type="ECO:0000259" key="1">
    <source>
        <dbReference type="PROSITE" id="PS50011"/>
    </source>
</evidence>
<dbReference type="InterPro" id="IPR011009">
    <property type="entry name" value="Kinase-like_dom_sf"/>
</dbReference>
<dbReference type="InterPro" id="IPR008266">
    <property type="entry name" value="Tyr_kinase_AS"/>
</dbReference>